<dbReference type="Proteomes" id="UP001345219">
    <property type="component" value="Chromosome 15"/>
</dbReference>
<evidence type="ECO:0000256" key="1">
    <source>
        <dbReference type="SAM" id="Phobius"/>
    </source>
</evidence>
<dbReference type="EMBL" id="JAXIOK010000012">
    <property type="protein sequence ID" value="KAK4757852.1"/>
    <property type="molecule type" value="Genomic_DNA"/>
</dbReference>
<feature type="transmembrane region" description="Helical" evidence="1">
    <location>
        <begin position="83"/>
        <end position="100"/>
    </location>
</feature>
<sequence>MESRDDRRICLYLGIRRCSAQTVLIFFLLADSLSTELHSTAMAFSNFPLVVFVLAAAALTASAQVDPPTPSPESTASSVVPPLPLALLAGVAALLFGSSVRI</sequence>
<organism evidence="2 3">
    <name type="scientific">Trapa incisa</name>
    <dbReference type="NCBI Taxonomy" id="236973"/>
    <lineage>
        <taxon>Eukaryota</taxon>
        <taxon>Viridiplantae</taxon>
        <taxon>Streptophyta</taxon>
        <taxon>Embryophyta</taxon>
        <taxon>Tracheophyta</taxon>
        <taxon>Spermatophyta</taxon>
        <taxon>Magnoliopsida</taxon>
        <taxon>eudicotyledons</taxon>
        <taxon>Gunneridae</taxon>
        <taxon>Pentapetalae</taxon>
        <taxon>rosids</taxon>
        <taxon>malvids</taxon>
        <taxon>Myrtales</taxon>
        <taxon>Lythraceae</taxon>
        <taxon>Trapa</taxon>
    </lineage>
</organism>
<feature type="transmembrane region" description="Helical" evidence="1">
    <location>
        <begin position="42"/>
        <end position="63"/>
    </location>
</feature>
<accession>A0AAN7K4E9</accession>
<keyword evidence="1" id="KW-0812">Transmembrane</keyword>
<dbReference type="AlphaFoldDB" id="A0AAN7K4E9"/>
<proteinExistence type="predicted"/>
<keyword evidence="1" id="KW-0472">Membrane</keyword>
<name>A0AAN7K4E9_9MYRT</name>
<protein>
    <submittedName>
        <fullName evidence="2">Uncharacterized protein</fullName>
    </submittedName>
</protein>
<evidence type="ECO:0000313" key="2">
    <source>
        <dbReference type="EMBL" id="KAK4757852.1"/>
    </source>
</evidence>
<gene>
    <name evidence="2" type="ORF">SAY87_019153</name>
</gene>
<reference evidence="2 3" key="1">
    <citation type="journal article" date="2023" name="Hortic Res">
        <title>Pangenome of water caltrop reveals structural variations and asymmetric subgenome divergence after allopolyploidization.</title>
        <authorList>
            <person name="Zhang X."/>
            <person name="Chen Y."/>
            <person name="Wang L."/>
            <person name="Yuan Y."/>
            <person name="Fang M."/>
            <person name="Shi L."/>
            <person name="Lu R."/>
            <person name="Comes H.P."/>
            <person name="Ma Y."/>
            <person name="Chen Y."/>
            <person name="Huang G."/>
            <person name="Zhou Y."/>
            <person name="Zheng Z."/>
            <person name="Qiu Y."/>
        </authorList>
    </citation>
    <scope>NUCLEOTIDE SEQUENCE [LARGE SCALE GENOMIC DNA]</scope>
    <source>
        <tissue evidence="2">Roots</tissue>
    </source>
</reference>
<keyword evidence="3" id="KW-1185">Reference proteome</keyword>
<keyword evidence="1" id="KW-1133">Transmembrane helix</keyword>
<comment type="caution">
    <text evidence="2">The sequence shown here is derived from an EMBL/GenBank/DDBJ whole genome shotgun (WGS) entry which is preliminary data.</text>
</comment>
<evidence type="ECO:0000313" key="3">
    <source>
        <dbReference type="Proteomes" id="UP001345219"/>
    </source>
</evidence>